<dbReference type="Proteomes" id="UP000606870">
    <property type="component" value="Unassembled WGS sequence"/>
</dbReference>
<gene>
    <name evidence="2" type="ORF">H8J70_02925</name>
</gene>
<proteinExistence type="predicted"/>
<evidence type="ECO:0000313" key="3">
    <source>
        <dbReference type="Proteomes" id="UP000606870"/>
    </source>
</evidence>
<reference evidence="2 3" key="1">
    <citation type="submission" date="2020-08" db="EMBL/GenBank/DDBJ databases">
        <authorList>
            <person name="Liu C."/>
            <person name="Sun Q."/>
        </authorList>
    </citation>
    <scope>NUCLEOTIDE SEQUENCE [LARGE SCALE GENOMIC DNA]</scope>
    <source>
        <strain evidence="2 3">NSJ-59</strain>
    </source>
</reference>
<organism evidence="2 3">
    <name type="scientific">Megasphaera hominis</name>
    <dbReference type="NCBI Taxonomy" id="159836"/>
    <lineage>
        <taxon>Bacteria</taxon>
        <taxon>Bacillati</taxon>
        <taxon>Bacillota</taxon>
        <taxon>Negativicutes</taxon>
        <taxon>Veillonellales</taxon>
        <taxon>Veillonellaceae</taxon>
        <taxon>Megasphaera</taxon>
    </lineage>
</organism>
<comment type="caution">
    <text evidence="2">The sequence shown here is derived from an EMBL/GenBank/DDBJ whole genome shotgun (WGS) entry which is preliminary data.</text>
</comment>
<name>A0ABR6VFX6_9FIRM</name>
<evidence type="ECO:0000313" key="2">
    <source>
        <dbReference type="EMBL" id="MBC3536208.1"/>
    </source>
</evidence>
<evidence type="ECO:0000256" key="1">
    <source>
        <dbReference type="SAM" id="MobiDB-lite"/>
    </source>
</evidence>
<protein>
    <submittedName>
        <fullName evidence="2">Uncharacterized protein</fullName>
    </submittedName>
</protein>
<dbReference type="EMBL" id="JACOGK010000006">
    <property type="protein sequence ID" value="MBC3536208.1"/>
    <property type="molecule type" value="Genomic_DNA"/>
</dbReference>
<keyword evidence="3" id="KW-1185">Reference proteome</keyword>
<accession>A0ABR6VFX6</accession>
<sequence>MQLGALGYFGWRWHNITVDGIPYQWQCVPRLELSGFGTDYMRVVFPEDTTTWLDADPPEEQETIYVHISRNDQGLMEIKGASASKPLIGGDYMEAKVVAFHDGKVQFQVGFDRYRIAPDKSDGIYDIAPNDSVLASIRIKHGLGVIEGIYVNGIPIESSSNGAAMEAARAKQQGQDKTKTANKKSLVETGMVPPKEE</sequence>
<feature type="region of interest" description="Disordered" evidence="1">
    <location>
        <begin position="161"/>
        <end position="197"/>
    </location>
</feature>